<comment type="caution">
    <text evidence="2">The sequence shown here is derived from an EMBL/GenBank/DDBJ whole genome shotgun (WGS) entry which is preliminary data.</text>
</comment>
<evidence type="ECO:0000259" key="1">
    <source>
        <dbReference type="PROSITE" id="PS51186"/>
    </source>
</evidence>
<dbReference type="Proteomes" id="UP000254925">
    <property type="component" value="Unassembled WGS sequence"/>
</dbReference>
<sequence length="252" mass="27672">MSDHSLILGLESRLLNAWPSFDYQAYDGWILRLANGYTKRANSATPLMPGAALDEALLDYMSAHFIAANLRPTFRLNGLQAPEADALLAARHFKEIEPTHVLAAPVGRECETDPEVTISPKVSKQWVHEASEAYGGDKADETSLMGIVSRIRQKAAFATLNLDDRPVAWGLGVVERGYIGLYDIVVAPDLRGIGLGRRVVLSLMAWGCTEGAHTAYLQVREENEIARSLYGALGFGLAYRYTHRVMLGRSSP</sequence>
<dbReference type="RefSeq" id="WP_170151341.1">
    <property type="nucleotide sequence ID" value="NZ_QQBB01000001.1"/>
</dbReference>
<keyword evidence="3" id="KW-1185">Reference proteome</keyword>
<feature type="domain" description="N-acetyltransferase" evidence="1">
    <location>
        <begin position="91"/>
        <end position="252"/>
    </location>
</feature>
<dbReference type="InterPro" id="IPR016181">
    <property type="entry name" value="Acyl_CoA_acyltransferase"/>
</dbReference>
<dbReference type="InterPro" id="IPR056935">
    <property type="entry name" value="Rv0428c-like_C"/>
</dbReference>
<dbReference type="InterPro" id="IPR000182">
    <property type="entry name" value="GNAT_dom"/>
</dbReference>
<dbReference type="PROSITE" id="PS51186">
    <property type="entry name" value="GNAT"/>
    <property type="match status" value="1"/>
</dbReference>
<dbReference type="GO" id="GO:0016747">
    <property type="term" value="F:acyltransferase activity, transferring groups other than amino-acyl groups"/>
    <property type="evidence" value="ECO:0007669"/>
    <property type="project" value="InterPro"/>
</dbReference>
<dbReference type="SUPFAM" id="SSF55729">
    <property type="entry name" value="Acyl-CoA N-acyltransferases (Nat)"/>
    <property type="match status" value="1"/>
</dbReference>
<dbReference type="CDD" id="cd04301">
    <property type="entry name" value="NAT_SF"/>
    <property type="match status" value="1"/>
</dbReference>
<evidence type="ECO:0000313" key="3">
    <source>
        <dbReference type="Proteomes" id="UP000254925"/>
    </source>
</evidence>
<dbReference type="Pfam" id="PF24553">
    <property type="entry name" value="Rv0428c_C"/>
    <property type="match status" value="1"/>
</dbReference>
<name>A0A370HTI2_9HYPH</name>
<dbReference type="AlphaFoldDB" id="A0A370HTI2"/>
<accession>A0A370HTI2</accession>
<keyword evidence="2" id="KW-0808">Transferase</keyword>
<proteinExistence type="predicted"/>
<gene>
    <name evidence="2" type="ORF">DES45_10190</name>
</gene>
<reference evidence="2 3" key="1">
    <citation type="submission" date="2018-07" db="EMBL/GenBank/DDBJ databases">
        <title>Genomic Encyclopedia of Type Strains, Phase IV (KMG-IV): sequencing the most valuable type-strain genomes for metagenomic binning, comparative biology and taxonomic classification.</title>
        <authorList>
            <person name="Goeker M."/>
        </authorList>
    </citation>
    <scope>NUCLEOTIDE SEQUENCE [LARGE SCALE GENOMIC DNA]</scope>
    <source>
        <strain evidence="2 3">DSM 14364</strain>
    </source>
</reference>
<dbReference type="EMBL" id="QQBB01000001">
    <property type="protein sequence ID" value="RDI61833.1"/>
    <property type="molecule type" value="Genomic_DNA"/>
</dbReference>
<organism evidence="2 3">
    <name type="scientific">Microvirga subterranea</name>
    <dbReference type="NCBI Taxonomy" id="186651"/>
    <lineage>
        <taxon>Bacteria</taxon>
        <taxon>Pseudomonadati</taxon>
        <taxon>Pseudomonadota</taxon>
        <taxon>Alphaproteobacteria</taxon>
        <taxon>Hyphomicrobiales</taxon>
        <taxon>Methylobacteriaceae</taxon>
        <taxon>Microvirga</taxon>
    </lineage>
</organism>
<protein>
    <submittedName>
        <fullName evidence="2">Acetyltransferase (GNAT) family protein</fullName>
    </submittedName>
</protein>
<evidence type="ECO:0000313" key="2">
    <source>
        <dbReference type="EMBL" id="RDI61833.1"/>
    </source>
</evidence>
<dbReference type="Gene3D" id="3.40.630.30">
    <property type="match status" value="1"/>
</dbReference>